<evidence type="ECO:0000313" key="1">
    <source>
        <dbReference type="EMBL" id="GGP07771.1"/>
    </source>
</evidence>
<dbReference type="Gene3D" id="2.60.120.580">
    <property type="entry name" value="Acetamidase/Formamidase-like domains"/>
    <property type="match status" value="2"/>
</dbReference>
<reference evidence="2" key="1">
    <citation type="journal article" date="2019" name="Int. J. Syst. Evol. Microbiol.">
        <title>The Global Catalogue of Microorganisms (GCM) 10K type strain sequencing project: providing services to taxonomists for standard genome sequencing and annotation.</title>
        <authorList>
            <consortium name="The Broad Institute Genomics Platform"/>
            <consortium name="The Broad Institute Genome Sequencing Center for Infectious Disease"/>
            <person name="Wu L."/>
            <person name="Ma J."/>
        </authorList>
    </citation>
    <scope>NUCLEOTIDE SEQUENCE [LARGE SCALE GENOMIC DNA]</scope>
    <source>
        <strain evidence="2">CGMCC 1.7693</strain>
    </source>
</reference>
<gene>
    <name evidence="1" type="ORF">GCM10011346_05080</name>
</gene>
<dbReference type="InterPro" id="IPR004304">
    <property type="entry name" value="FmdA_AmdA"/>
</dbReference>
<dbReference type="Pfam" id="PF03069">
    <property type="entry name" value="FmdA_AmdA"/>
    <property type="match status" value="1"/>
</dbReference>
<dbReference type="SUPFAM" id="SSF141130">
    <property type="entry name" value="Acetamidase/Formamidase-like"/>
    <property type="match status" value="1"/>
</dbReference>
<dbReference type="Proteomes" id="UP000641206">
    <property type="component" value="Unassembled WGS sequence"/>
</dbReference>
<dbReference type="PANTHER" id="PTHR31891:SF1">
    <property type="entry name" value="FORMAMIDASE C869.04-RELATED"/>
    <property type="match status" value="1"/>
</dbReference>
<dbReference type="RefSeq" id="WP_188732904.1">
    <property type="nucleotide sequence ID" value="NZ_BMLW01000001.1"/>
</dbReference>
<protein>
    <submittedName>
        <fullName evidence="1">Acetamidase</fullName>
    </submittedName>
</protein>
<dbReference type="EMBL" id="BMLW01000001">
    <property type="protein sequence ID" value="GGP07771.1"/>
    <property type="molecule type" value="Genomic_DNA"/>
</dbReference>
<proteinExistence type="predicted"/>
<sequence length="434" mass="45719">MKNEPAKQIVYVNTFTDGILDPEKAMLGPVKDGGYIIANTAPGCWGPMITPSLQGGHEVTQPVYVEGAEVGDAVAIHISSIQVTSMVTASGNDRTVEGHFISDPFVDAKCPECGIVNPDTVIADVGSEAVRCSNCGAAVNPFQFTNGYTIAFDDDKTIGVTLPKEAAEAVGKEGRKNMCTPEHSVQNPIVSVAPHDIVGMVARVRPFLGQIGTTPARAMPDSHNAGDFGQFLLDAPHDYGITKEQLEERTDGHMDINRVREGAILICPVKTDGGGIYLGDMHAMQGNGEIAGHTTDVSGIATLKVSVLKGIKIDGPILLPVEEDLPYNGKPLSEREKSEALKVAKAYGFEKIEETAPVSFIGTGADLNEATDNGLNRAASVLGMSVPEVMNRATVTGSVDIGRNPGVVTVTFLAPLSALEDAGLGEIAVKHYCL</sequence>
<organism evidence="1 2">
    <name type="scientific">Oceanobacillus neutriphilus</name>
    <dbReference type="NCBI Taxonomy" id="531815"/>
    <lineage>
        <taxon>Bacteria</taxon>
        <taxon>Bacillati</taxon>
        <taxon>Bacillota</taxon>
        <taxon>Bacilli</taxon>
        <taxon>Bacillales</taxon>
        <taxon>Bacillaceae</taxon>
        <taxon>Oceanobacillus</taxon>
    </lineage>
</organism>
<name>A0ABQ2NNF8_9BACI</name>
<evidence type="ECO:0000313" key="2">
    <source>
        <dbReference type="Proteomes" id="UP000641206"/>
    </source>
</evidence>
<comment type="caution">
    <text evidence="1">The sequence shown here is derived from an EMBL/GenBank/DDBJ whole genome shotgun (WGS) entry which is preliminary data.</text>
</comment>
<accession>A0ABQ2NNF8</accession>
<dbReference type="PANTHER" id="PTHR31891">
    <property type="entry name" value="FORMAMIDASE C869.04-RELATED"/>
    <property type="match status" value="1"/>
</dbReference>
<keyword evidence="2" id="KW-1185">Reference proteome</keyword>